<dbReference type="EC" id="3.4.19.12" evidence="2"/>
<organism evidence="8 10">
    <name type="scientific">Schizosaccharomyces japonicus (strain yFS275 / FY16936)</name>
    <name type="common">Fission yeast</name>
    <dbReference type="NCBI Taxonomy" id="402676"/>
    <lineage>
        <taxon>Eukaryota</taxon>
        <taxon>Fungi</taxon>
        <taxon>Dikarya</taxon>
        <taxon>Ascomycota</taxon>
        <taxon>Taphrinomycotina</taxon>
        <taxon>Schizosaccharomycetes</taxon>
        <taxon>Schizosaccharomycetales</taxon>
        <taxon>Schizosaccharomycetaceae</taxon>
        <taxon>Schizosaccharomyces</taxon>
    </lineage>
</organism>
<feature type="domain" description="USP" evidence="7">
    <location>
        <begin position="617"/>
        <end position="1114"/>
    </location>
</feature>
<dbReference type="PROSITE" id="PS00973">
    <property type="entry name" value="USP_2"/>
    <property type="match status" value="1"/>
</dbReference>
<proteinExistence type="predicted"/>
<evidence type="ECO:0000256" key="5">
    <source>
        <dbReference type="ARBA" id="ARBA00022801"/>
    </source>
</evidence>
<dbReference type="RefSeq" id="XP_002172780.1">
    <property type="nucleotide sequence ID" value="XM_002172744.2"/>
</dbReference>
<dbReference type="GO" id="GO:0061578">
    <property type="term" value="F:K63-linked deubiquitinase activity"/>
    <property type="evidence" value="ECO:0007669"/>
    <property type="project" value="EnsemblFungi"/>
</dbReference>
<dbReference type="OMA" id="MDIGDAY"/>
<sequence length="1133" mass="129553">MTSNEQLKLRIGKSPGRLIQDFDSFDKVEDPWNDPWTLLNQKHLWLLHLPDSGQSGDEDEECTDIWAICKKTRKHLHVRTFYSDEEFSHCRDVDRGSHVLYQSSESTTESGSNQSFIDSAESSMCWKCCNCSFTVRVEWLSPVMPGDLVQELVDSRRPSFASLLSRRNRSSSSSEEQKTPFKQPSLFSMFSSLEVFLRNILLKGDHRSISAASEGTFEKHVGKGDIVKRIMNQLLFTYVPEEEHYIPCNAGNALTSDQKSLLSLARNELALLAIQYRDKNTEYDKTSSWKLSFNYARGELINGLDVIPYPSVALAYSNIFQQNSSSLPDVPSFLALGVLNDVPDTLVRYFFFQQKQHDPDNATVYMDALYHIAKLRDSPLLENLIRSEEKNGLIPTAVWQEAYNIFGLDHEKLGDEEHDEVLLKKALRMMEKDPDNIRNLRKCLEALAYHRKSESLLSYLQSTERAFYDVKECYNWLGVSSDIDDSLLISVFVVKSEDDALKAREALQMIGEQRRSKAILEFIGVGGSDMADSVVEEPPMDINMAYEVLNVQDRNLSDELMINVYDFAVEDRPQDADLLRRALECIGESRDSTLIRHYLKEGNLNVPPPPVTLDVPVGLENNGNFCYLNSLLQFYFIIKPLRDAVLNIDQHKEDVDGYTETEKIVGGRKIAKWELRRALRFTQDLRDLFLTLITTRSNSILPSLELAYLALIPGNENEEIVKSISTTEDKEKPSMAETKIGTGKEEELVSVKSVSSLPDTNSLIDMDSVDGEDQKQNSVREVKDVVQESIKSSLDLGGQQDVTECIDHVLFQLSASMKPISIQEGDEKPICVDLMKKLFYGTLCQTLEDQREGRRSKEEPFSHLIIDLASDRQTLYEALDHLFELSDVEVGNAIAKKSLSVKQLPDILQIQIQRVQFNRVTGQPFKSNAYVEFGKTLFMDRYMSKDDPEHQRRYQRYWELNMELQSVLKDRQLLLETNSKLASSTDTLAAVAQWAQQQSVTELPLNPELPSLLQAEIDKIEAEIGALGQKQEAICKQQEELCKEMMSEEYHLLAVFIHRGQATFGHYWTYIYDFERDMYRKYNDEYVTTIDESEVFSDTTGNTANPYMLVYVKKECIGMIECLKRDPDYLLNA</sequence>
<keyword evidence="10" id="KW-1185">Reference proteome</keyword>
<evidence type="ECO:0000256" key="2">
    <source>
        <dbReference type="ARBA" id="ARBA00012759"/>
    </source>
</evidence>
<dbReference type="Gene3D" id="3.90.70.10">
    <property type="entry name" value="Cysteine proteinases"/>
    <property type="match status" value="1"/>
</dbReference>
<keyword evidence="5 8" id="KW-0378">Hydrolase</keyword>
<dbReference type="CDD" id="cd02666">
    <property type="entry name" value="Peptidase_C19J"/>
    <property type="match status" value="1"/>
</dbReference>
<dbReference type="SUPFAM" id="SSF54001">
    <property type="entry name" value="Cysteine proteinases"/>
    <property type="match status" value="1"/>
</dbReference>
<evidence type="ECO:0000313" key="8">
    <source>
        <dbReference type="EMBL" id="EEB06487.1"/>
    </source>
</evidence>
<dbReference type="GO" id="GO:0070628">
    <property type="term" value="F:proteasome binding"/>
    <property type="evidence" value="ECO:0000318"/>
    <property type="project" value="GO_Central"/>
</dbReference>
<dbReference type="JaponicusDB" id="SJAG_01528">
    <property type="gene designation" value="ubp2"/>
</dbReference>
<evidence type="ECO:0000313" key="9">
    <source>
        <dbReference type="JaponicusDB" id="SJAG_01528"/>
    </source>
</evidence>
<dbReference type="GO" id="GO:0004843">
    <property type="term" value="F:cysteine-type deubiquitinase activity"/>
    <property type="evidence" value="ECO:0000318"/>
    <property type="project" value="GO_Central"/>
</dbReference>
<dbReference type="GO" id="GO:0043161">
    <property type="term" value="P:proteasome-mediated ubiquitin-dependent protein catabolic process"/>
    <property type="evidence" value="ECO:0007669"/>
    <property type="project" value="InterPro"/>
</dbReference>
<dbReference type="EMBL" id="KE651168">
    <property type="protein sequence ID" value="EEB06487.1"/>
    <property type="molecule type" value="Genomic_DNA"/>
</dbReference>
<dbReference type="VEuPathDB" id="FungiDB:SJAG_01528"/>
<reference evidence="8 10" key="1">
    <citation type="journal article" date="2011" name="Science">
        <title>Comparative functional genomics of the fission yeasts.</title>
        <authorList>
            <person name="Rhind N."/>
            <person name="Chen Z."/>
            <person name="Yassour M."/>
            <person name="Thompson D.A."/>
            <person name="Haas B.J."/>
            <person name="Habib N."/>
            <person name="Wapinski I."/>
            <person name="Roy S."/>
            <person name="Lin M.F."/>
            <person name="Heiman D.I."/>
            <person name="Young S.K."/>
            <person name="Furuya K."/>
            <person name="Guo Y."/>
            <person name="Pidoux A."/>
            <person name="Chen H.M."/>
            <person name="Robbertse B."/>
            <person name="Goldberg J.M."/>
            <person name="Aoki K."/>
            <person name="Bayne E.H."/>
            <person name="Berlin A.M."/>
            <person name="Desjardins C.A."/>
            <person name="Dobbs E."/>
            <person name="Dukaj L."/>
            <person name="Fan L."/>
            <person name="FitzGerald M.G."/>
            <person name="French C."/>
            <person name="Gujja S."/>
            <person name="Hansen K."/>
            <person name="Keifenheim D."/>
            <person name="Levin J.Z."/>
            <person name="Mosher R.A."/>
            <person name="Mueller C.A."/>
            <person name="Pfiffner J."/>
            <person name="Priest M."/>
            <person name="Russ C."/>
            <person name="Smialowska A."/>
            <person name="Swoboda P."/>
            <person name="Sykes S.M."/>
            <person name="Vaughn M."/>
            <person name="Vengrova S."/>
            <person name="Yoder R."/>
            <person name="Zeng Q."/>
            <person name="Allshire R."/>
            <person name="Baulcombe D."/>
            <person name="Birren B.W."/>
            <person name="Brown W."/>
            <person name="Ekwall K."/>
            <person name="Kellis M."/>
            <person name="Leatherwood J."/>
            <person name="Levin H."/>
            <person name="Margalit H."/>
            <person name="Martienssen R."/>
            <person name="Nieduszynski C.A."/>
            <person name="Spatafora J.W."/>
            <person name="Friedman N."/>
            <person name="Dalgaard J.Z."/>
            <person name="Baumann P."/>
            <person name="Niki H."/>
            <person name="Regev A."/>
            <person name="Nusbaum C."/>
        </authorList>
    </citation>
    <scope>NUCLEOTIDE SEQUENCE [LARGE SCALE GENOMIC DNA]</scope>
    <source>
        <strain evidence="10">yFS275 / FY16936</strain>
    </source>
</reference>
<dbReference type="Proteomes" id="UP000001744">
    <property type="component" value="Unassembled WGS sequence"/>
</dbReference>
<dbReference type="InterPro" id="IPR018200">
    <property type="entry name" value="USP_CS"/>
</dbReference>
<dbReference type="PROSITE" id="PS50235">
    <property type="entry name" value="USP_3"/>
    <property type="match status" value="1"/>
</dbReference>
<evidence type="ECO:0000256" key="6">
    <source>
        <dbReference type="ARBA" id="ARBA00022807"/>
    </source>
</evidence>
<dbReference type="InterPro" id="IPR044635">
    <property type="entry name" value="UBP14-like"/>
</dbReference>
<dbReference type="InterPro" id="IPR001394">
    <property type="entry name" value="Peptidase_C19_UCH"/>
</dbReference>
<dbReference type="PANTHER" id="PTHR43982">
    <property type="entry name" value="UBIQUITIN CARBOXYL-TERMINAL HYDROLASE"/>
    <property type="match status" value="1"/>
</dbReference>
<dbReference type="AlphaFoldDB" id="B6JY69"/>
<dbReference type="OrthoDB" id="2420415at2759"/>
<evidence type="ECO:0000259" key="7">
    <source>
        <dbReference type="PROSITE" id="PS50235"/>
    </source>
</evidence>
<dbReference type="MEROPS" id="C19.A56"/>
<evidence type="ECO:0000256" key="4">
    <source>
        <dbReference type="ARBA" id="ARBA00022786"/>
    </source>
</evidence>
<dbReference type="InterPro" id="IPR038765">
    <property type="entry name" value="Papain-like_cys_pep_sf"/>
</dbReference>
<dbReference type="Pfam" id="PF13446">
    <property type="entry name" value="RPT"/>
    <property type="match status" value="4"/>
</dbReference>
<dbReference type="HOGENOM" id="CLU_003155_0_0_1"/>
<dbReference type="eggNOG" id="KOG1863">
    <property type="taxonomic scope" value="Eukaryota"/>
</dbReference>
<keyword evidence="6" id="KW-0788">Thiol protease</keyword>
<dbReference type="PANTHER" id="PTHR43982:SF6">
    <property type="entry name" value="UBIQUITIN CARBOXYL-TERMINAL HYDROLASE 2-RELATED"/>
    <property type="match status" value="1"/>
</dbReference>
<protein>
    <recommendedName>
        <fullName evidence="2">ubiquitinyl hydrolase 1</fullName>
        <ecNumber evidence="2">3.4.19.12</ecNumber>
    </recommendedName>
</protein>
<dbReference type="GO" id="GO:1904293">
    <property type="term" value="P:negative regulation of ERAD pathway"/>
    <property type="evidence" value="ECO:0000318"/>
    <property type="project" value="GO_Central"/>
</dbReference>
<dbReference type="InterPro" id="IPR028889">
    <property type="entry name" value="USP"/>
</dbReference>
<dbReference type="PROSITE" id="PS00972">
    <property type="entry name" value="USP_1"/>
    <property type="match status" value="1"/>
</dbReference>
<accession>B6JY69</accession>
<dbReference type="GeneID" id="7048713"/>
<gene>
    <name evidence="9" type="primary">ubp2</name>
    <name evidence="8" type="ORF">SJAG_01528</name>
</gene>
<evidence type="ECO:0000256" key="1">
    <source>
        <dbReference type="ARBA" id="ARBA00000707"/>
    </source>
</evidence>
<keyword evidence="3" id="KW-0645">Protease</keyword>
<comment type="catalytic activity">
    <reaction evidence="1">
        <text>Thiol-dependent hydrolysis of ester, thioester, amide, peptide and isopeptide bonds formed by the C-terminal Gly of ubiquitin (a 76-residue protein attached to proteins as an intracellular targeting signal).</text>
        <dbReference type="EC" id="3.4.19.12"/>
    </reaction>
</comment>
<keyword evidence="4" id="KW-0833">Ubl conjugation pathway</keyword>
<dbReference type="GO" id="GO:0016579">
    <property type="term" value="P:protein deubiquitination"/>
    <property type="evidence" value="ECO:0007669"/>
    <property type="project" value="InterPro"/>
</dbReference>
<dbReference type="InterPro" id="IPR025305">
    <property type="entry name" value="UCH_repeat_domain"/>
</dbReference>
<evidence type="ECO:0000256" key="3">
    <source>
        <dbReference type="ARBA" id="ARBA00022670"/>
    </source>
</evidence>
<evidence type="ECO:0000313" key="10">
    <source>
        <dbReference type="Proteomes" id="UP000001744"/>
    </source>
</evidence>
<dbReference type="STRING" id="402676.B6JY69"/>
<name>B6JY69_SCHJY</name>
<dbReference type="Pfam" id="PF00443">
    <property type="entry name" value="UCH"/>
    <property type="match status" value="1"/>
</dbReference>